<proteinExistence type="predicted"/>
<feature type="region of interest" description="Disordered" evidence="1">
    <location>
        <begin position="1"/>
        <end position="35"/>
    </location>
</feature>
<keyword evidence="3" id="KW-1185">Reference proteome</keyword>
<dbReference type="Proteomes" id="UP000248168">
    <property type="component" value="Unassembled WGS sequence"/>
</dbReference>
<dbReference type="AlphaFoldDB" id="A0A330L2X4"/>
<sequence>MNNSPFVNSRVYTETMDEKNKQPDSESAPKARKEIPLISVPNDRDMIAAEMAEMFDEDRVSHQHGSSEPEAD</sequence>
<organism evidence="2 3">
    <name type="scientific">Nitrospira lenta</name>
    <dbReference type="NCBI Taxonomy" id="1436998"/>
    <lineage>
        <taxon>Bacteria</taxon>
        <taxon>Pseudomonadati</taxon>
        <taxon>Nitrospirota</taxon>
        <taxon>Nitrospiria</taxon>
        <taxon>Nitrospirales</taxon>
        <taxon>Nitrospiraceae</taxon>
        <taxon>Nitrospira</taxon>
    </lineage>
</organism>
<evidence type="ECO:0000256" key="1">
    <source>
        <dbReference type="SAM" id="MobiDB-lite"/>
    </source>
</evidence>
<reference evidence="3" key="1">
    <citation type="submission" date="2018-04" db="EMBL/GenBank/DDBJ databases">
        <authorList>
            <person name="Lucker S."/>
            <person name="Sakoula D."/>
        </authorList>
    </citation>
    <scope>NUCLEOTIDE SEQUENCE [LARGE SCALE GENOMIC DNA]</scope>
</reference>
<gene>
    <name evidence="2" type="ORF">NITLEN_10639</name>
</gene>
<feature type="compositionally biased region" description="Polar residues" evidence="1">
    <location>
        <begin position="1"/>
        <end position="12"/>
    </location>
</feature>
<accession>A0A330L2X4</accession>
<evidence type="ECO:0000313" key="2">
    <source>
        <dbReference type="EMBL" id="SPP63553.1"/>
    </source>
</evidence>
<dbReference type="InParanoid" id="A0A330L2X4"/>
<name>A0A330L2X4_9BACT</name>
<feature type="compositionally biased region" description="Basic and acidic residues" evidence="1">
    <location>
        <begin position="16"/>
        <end position="35"/>
    </location>
</feature>
<evidence type="ECO:0000313" key="3">
    <source>
        <dbReference type="Proteomes" id="UP000248168"/>
    </source>
</evidence>
<dbReference type="EMBL" id="OUNR01000001">
    <property type="protein sequence ID" value="SPP63553.1"/>
    <property type="molecule type" value="Genomic_DNA"/>
</dbReference>
<protein>
    <submittedName>
        <fullName evidence="2">Uncharacterized protein</fullName>
    </submittedName>
</protein>